<feature type="transmembrane region" description="Helical" evidence="1">
    <location>
        <begin position="20"/>
        <end position="43"/>
    </location>
</feature>
<dbReference type="SMART" id="SM00014">
    <property type="entry name" value="acidPPc"/>
    <property type="match status" value="1"/>
</dbReference>
<evidence type="ECO:0000256" key="1">
    <source>
        <dbReference type="SAM" id="Phobius"/>
    </source>
</evidence>
<accession>A0A5E4Z8H0</accession>
<dbReference type="OrthoDB" id="9801622at2"/>
<dbReference type="CDD" id="cd03385">
    <property type="entry name" value="PAP2_BcrC_like"/>
    <property type="match status" value="1"/>
</dbReference>
<evidence type="ECO:0000313" key="3">
    <source>
        <dbReference type="EMBL" id="VVE57374.1"/>
    </source>
</evidence>
<keyword evidence="1" id="KW-0472">Membrane</keyword>
<dbReference type="PANTHER" id="PTHR14969">
    <property type="entry name" value="SPHINGOSINE-1-PHOSPHATE PHOSPHOHYDROLASE"/>
    <property type="match status" value="1"/>
</dbReference>
<protein>
    <submittedName>
        <fullName evidence="3">Undecaprenyl-diphosphatase YbjG</fullName>
        <ecNumber evidence="3">3.6.1.27</ecNumber>
    </submittedName>
</protein>
<evidence type="ECO:0000313" key="4">
    <source>
        <dbReference type="Proteomes" id="UP000414233"/>
    </source>
</evidence>
<proteinExistence type="predicted"/>
<organism evidence="3 4">
    <name type="scientific">Pandoraea terrae</name>
    <dbReference type="NCBI Taxonomy" id="1537710"/>
    <lineage>
        <taxon>Bacteria</taxon>
        <taxon>Pseudomonadati</taxon>
        <taxon>Pseudomonadota</taxon>
        <taxon>Betaproteobacteria</taxon>
        <taxon>Burkholderiales</taxon>
        <taxon>Burkholderiaceae</taxon>
        <taxon>Pandoraea</taxon>
    </lineage>
</organism>
<dbReference type="EMBL" id="CABPRZ010000033">
    <property type="protein sequence ID" value="VVE57374.1"/>
    <property type="molecule type" value="Genomic_DNA"/>
</dbReference>
<dbReference type="InterPro" id="IPR036938">
    <property type="entry name" value="PAP2/HPO_sf"/>
</dbReference>
<name>A0A5E4Z8H0_9BURK</name>
<dbReference type="InterPro" id="IPR033879">
    <property type="entry name" value="UPP_Pase"/>
</dbReference>
<dbReference type="SUPFAM" id="SSF48317">
    <property type="entry name" value="Acid phosphatase/Vanadium-dependent haloperoxidase"/>
    <property type="match status" value="1"/>
</dbReference>
<dbReference type="InterPro" id="IPR000326">
    <property type="entry name" value="PAP2/HPO"/>
</dbReference>
<sequence>MEDLNRALFLLLNAPGHPNALMLAIARIFAEYVIWAIPAIIGIGWLRSGERTRKVLLAATVSGLAALLINQIIGLMWQHPRPFMVGVGHTFIAHAADSSFPSDHLTLWWAVAFTFLMHRGQRTTGLALALLGLPVAWARIYLGVHFPLDMAGAAAVSALSASLVFRSAHVVIEPPYRIAIRIHQRLFRRMIQCGLVRP</sequence>
<keyword evidence="1" id="KW-0812">Transmembrane</keyword>
<reference evidence="3 4" key="1">
    <citation type="submission" date="2019-08" db="EMBL/GenBank/DDBJ databases">
        <authorList>
            <person name="Peeters C."/>
        </authorList>
    </citation>
    <scope>NUCLEOTIDE SEQUENCE [LARGE SCALE GENOMIC DNA]</scope>
    <source>
        <strain evidence="3 4">LMG 30175</strain>
    </source>
</reference>
<keyword evidence="1" id="KW-1133">Transmembrane helix</keyword>
<dbReference type="GO" id="GO:0005886">
    <property type="term" value="C:plasma membrane"/>
    <property type="evidence" value="ECO:0007669"/>
    <property type="project" value="InterPro"/>
</dbReference>
<dbReference type="EC" id="3.6.1.27" evidence="3"/>
<evidence type="ECO:0000259" key="2">
    <source>
        <dbReference type="SMART" id="SM00014"/>
    </source>
</evidence>
<gene>
    <name evidence="3" type="primary">ybjG_1</name>
    <name evidence="3" type="ORF">PTE30175_05096</name>
</gene>
<keyword evidence="3" id="KW-0378">Hydrolase</keyword>
<dbReference type="AlphaFoldDB" id="A0A5E4Z8H0"/>
<feature type="domain" description="Phosphatidic acid phosphatase type 2/haloperoxidase" evidence="2">
    <location>
        <begin position="54"/>
        <end position="165"/>
    </location>
</feature>
<dbReference type="Pfam" id="PF01569">
    <property type="entry name" value="PAP2"/>
    <property type="match status" value="1"/>
</dbReference>
<dbReference type="RefSeq" id="WP_150699829.1">
    <property type="nucleotide sequence ID" value="NZ_CABPRZ010000033.1"/>
</dbReference>
<keyword evidence="4" id="KW-1185">Reference proteome</keyword>
<dbReference type="PANTHER" id="PTHR14969:SF13">
    <property type="entry name" value="AT30094P"/>
    <property type="match status" value="1"/>
</dbReference>
<dbReference type="Gene3D" id="1.20.144.10">
    <property type="entry name" value="Phosphatidic acid phosphatase type 2/haloperoxidase"/>
    <property type="match status" value="1"/>
</dbReference>
<dbReference type="Proteomes" id="UP000414233">
    <property type="component" value="Unassembled WGS sequence"/>
</dbReference>
<dbReference type="GO" id="GO:0050380">
    <property type="term" value="F:undecaprenyl-diphosphatase activity"/>
    <property type="evidence" value="ECO:0007669"/>
    <property type="project" value="UniProtKB-EC"/>
</dbReference>
<feature type="transmembrane region" description="Helical" evidence="1">
    <location>
        <begin position="55"/>
        <end position="78"/>
    </location>
</feature>